<protein>
    <submittedName>
        <fullName evidence="4">ATP-GRASP peptide maturase of grasp-with-spasm system</fullName>
    </submittedName>
</protein>
<comment type="caution">
    <text evidence="4">The sequence shown here is derived from an EMBL/GenBank/DDBJ whole genome shotgun (WGS) entry which is preliminary data.</text>
</comment>
<dbReference type="NCBIfam" id="TIGR04192">
    <property type="entry name" value="GRASP_w_spasm"/>
    <property type="match status" value="1"/>
</dbReference>
<dbReference type="GO" id="GO:0009432">
    <property type="term" value="P:SOS response"/>
    <property type="evidence" value="ECO:0007669"/>
    <property type="project" value="TreeGrafter"/>
</dbReference>
<evidence type="ECO:0000313" key="5">
    <source>
        <dbReference type="Proteomes" id="UP000532273"/>
    </source>
</evidence>
<dbReference type="GO" id="GO:0005524">
    <property type="term" value="F:ATP binding"/>
    <property type="evidence" value="ECO:0007669"/>
    <property type="project" value="UniProtKB-UniRule"/>
</dbReference>
<dbReference type="InterPro" id="IPR011761">
    <property type="entry name" value="ATP-grasp"/>
</dbReference>
<dbReference type="EMBL" id="JACIEF010000001">
    <property type="protein sequence ID" value="MBB4106749.1"/>
    <property type="molecule type" value="Genomic_DNA"/>
</dbReference>
<evidence type="ECO:0000313" key="4">
    <source>
        <dbReference type="EMBL" id="MBB4106749.1"/>
    </source>
</evidence>
<dbReference type="SUPFAM" id="SSF56059">
    <property type="entry name" value="Glutathione synthetase ATP-binding domain-like"/>
    <property type="match status" value="1"/>
</dbReference>
<dbReference type="RefSeq" id="WP_183759982.1">
    <property type="nucleotide sequence ID" value="NZ_BMHZ01000002.1"/>
</dbReference>
<proteinExistence type="predicted"/>
<keyword evidence="1" id="KW-0067">ATP-binding</keyword>
<dbReference type="PROSITE" id="PS50975">
    <property type="entry name" value="ATP_GRASP"/>
    <property type="match status" value="1"/>
</dbReference>
<feature type="domain" description="ATP-grasp" evidence="2">
    <location>
        <begin position="124"/>
        <end position="314"/>
    </location>
</feature>
<evidence type="ECO:0000259" key="2">
    <source>
        <dbReference type="PROSITE" id="PS50975"/>
    </source>
</evidence>
<reference evidence="3" key="1">
    <citation type="journal article" date="2014" name="Int. J. Syst. Evol. Microbiol.">
        <title>Complete genome of a new Firmicutes species belonging to the dominant human colonic microbiota ('Ruminococcus bicirculans') reveals two chromosomes and a selective capacity to utilize plant glucans.</title>
        <authorList>
            <consortium name="NISC Comparative Sequencing Program"/>
            <person name="Wegmann U."/>
            <person name="Louis P."/>
            <person name="Goesmann A."/>
            <person name="Henrissat B."/>
            <person name="Duncan S.H."/>
            <person name="Flint H.J."/>
        </authorList>
    </citation>
    <scope>NUCLEOTIDE SEQUENCE</scope>
    <source>
        <strain evidence="3">CGMCC 1.15287</strain>
    </source>
</reference>
<dbReference type="AlphaFoldDB" id="A0A7W6P5C6"/>
<dbReference type="Gene3D" id="3.30.470.20">
    <property type="entry name" value="ATP-grasp fold, B domain"/>
    <property type="match status" value="1"/>
</dbReference>
<keyword evidence="1" id="KW-0547">Nucleotide-binding</keyword>
<dbReference type="Proteomes" id="UP000532273">
    <property type="component" value="Unassembled WGS sequence"/>
</dbReference>
<dbReference type="PANTHER" id="PTHR21621">
    <property type="entry name" value="RIBOSOMAL PROTEIN S6 MODIFICATION PROTEIN"/>
    <property type="match status" value="1"/>
</dbReference>
<dbReference type="InterPro" id="IPR026455">
    <property type="entry name" value="GRASP_w_spasm"/>
</dbReference>
<dbReference type="GO" id="GO:0046872">
    <property type="term" value="F:metal ion binding"/>
    <property type="evidence" value="ECO:0007669"/>
    <property type="project" value="InterPro"/>
</dbReference>
<gene>
    <name evidence="3" type="ORF">GCM10007422_18620</name>
    <name evidence="4" type="ORF">GGQ60_000709</name>
</gene>
<name>A0A7W6P5C6_9SPHI</name>
<dbReference type="GO" id="GO:0005737">
    <property type="term" value="C:cytoplasm"/>
    <property type="evidence" value="ECO:0007669"/>
    <property type="project" value="TreeGrafter"/>
</dbReference>
<evidence type="ECO:0000313" key="6">
    <source>
        <dbReference type="Proteomes" id="UP000642938"/>
    </source>
</evidence>
<reference evidence="3" key="4">
    <citation type="submission" date="2024-05" db="EMBL/GenBank/DDBJ databases">
        <authorList>
            <person name="Sun Q."/>
            <person name="Zhou Y."/>
        </authorList>
    </citation>
    <scope>NUCLEOTIDE SEQUENCE</scope>
    <source>
        <strain evidence="3">CGMCC 1.15287</strain>
    </source>
</reference>
<dbReference type="EMBL" id="BMHZ01000002">
    <property type="protein sequence ID" value="GGH03528.1"/>
    <property type="molecule type" value="Genomic_DNA"/>
</dbReference>
<reference evidence="4 5" key="3">
    <citation type="submission" date="2020-08" db="EMBL/GenBank/DDBJ databases">
        <title>Genomic Encyclopedia of Type Strains, Phase IV (KMG-IV): sequencing the most valuable type-strain genomes for metagenomic binning, comparative biology and taxonomic classification.</title>
        <authorList>
            <person name="Goeker M."/>
        </authorList>
    </citation>
    <scope>NUCLEOTIDE SEQUENCE [LARGE SCALE GENOMIC DNA]</scope>
    <source>
        <strain evidence="4 5">DSM 100774</strain>
    </source>
</reference>
<evidence type="ECO:0000256" key="1">
    <source>
        <dbReference type="PROSITE-ProRule" id="PRU00409"/>
    </source>
</evidence>
<accession>A0A7W6P5C6</accession>
<dbReference type="PANTHER" id="PTHR21621:SF7">
    <property type="entry name" value="RIBOSOMAL PROTEIN BS6--L-GLUTAMATE LIGASE"/>
    <property type="match status" value="1"/>
</dbReference>
<organism evidence="4 5">
    <name type="scientific">Pedobacter zeae</name>
    <dbReference type="NCBI Taxonomy" id="1737356"/>
    <lineage>
        <taxon>Bacteria</taxon>
        <taxon>Pseudomonadati</taxon>
        <taxon>Bacteroidota</taxon>
        <taxon>Sphingobacteriia</taxon>
        <taxon>Sphingobacteriales</taxon>
        <taxon>Sphingobacteriaceae</taxon>
        <taxon>Pedobacter</taxon>
    </lineage>
</organism>
<keyword evidence="6" id="KW-1185">Reference proteome</keyword>
<reference evidence="6" key="2">
    <citation type="journal article" date="2019" name="Int. J. Syst. Evol. Microbiol.">
        <title>The Global Catalogue of Microorganisms (GCM) 10K type strain sequencing project: providing services to taxonomists for standard genome sequencing and annotation.</title>
        <authorList>
            <consortium name="The Broad Institute Genomics Platform"/>
            <consortium name="The Broad Institute Genome Sequencing Center for Infectious Disease"/>
            <person name="Wu L."/>
            <person name="Ma J."/>
        </authorList>
    </citation>
    <scope>NUCLEOTIDE SEQUENCE [LARGE SCALE GENOMIC DNA]</scope>
    <source>
        <strain evidence="6">CGMCC 1.15287</strain>
    </source>
</reference>
<dbReference type="Proteomes" id="UP000642938">
    <property type="component" value="Unassembled WGS sequence"/>
</dbReference>
<sequence length="317" mass="36965">MVYILSEKTDRSTDLVTEWLVYLKSSFKRLNDEERVEASISVSNNGVESRYYQPRKVWHRRGNLNFLPDEIYDHYPDRTAFLRYFTRESSVLGEFFESRYRKLLGRNYIGSISQESLNNKLLNLVLASKNGFLIPQTLVTSNKEELVAFYKEHGCVITKDLRAPVNILSAGGHIVSDGVKLLNDKMIEQLEEKFVPVFLQKYVQKKYEIRSFAACDKIYSMAIFSQGDESTMIDYRNYNNKKPNRCVPVNLPPMVEQNLRNLMAAMEMNTGSFDLIVNKENEYYFLEVNPMGQFHWLSESCNYHIERDIAQFLADGK</sequence>
<dbReference type="GO" id="GO:0018169">
    <property type="term" value="F:ribosomal S6-glutamic acid ligase activity"/>
    <property type="evidence" value="ECO:0007669"/>
    <property type="project" value="TreeGrafter"/>
</dbReference>
<evidence type="ECO:0000313" key="3">
    <source>
        <dbReference type="EMBL" id="GGH03528.1"/>
    </source>
</evidence>